<dbReference type="EMBL" id="CP027169">
    <property type="protein sequence ID" value="AVK07937.1"/>
    <property type="molecule type" value="Genomic_DNA"/>
</dbReference>
<accession>A0A2R3J248</accession>
<name>A0A2R3J248_9PSED</name>
<dbReference type="GeneID" id="77224229"/>
<keyword evidence="3" id="KW-1185">Reference proteome</keyword>
<reference evidence="2 3" key="1">
    <citation type="submission" date="2018-02" db="EMBL/GenBank/DDBJ databases">
        <title>FDA/CDC Antimicrobial Resistant Isolate Bank Genome Sequencing.</title>
        <authorList>
            <person name="Benahmed F.H."/>
            <person name="Lutgring J.D."/>
            <person name="Yoo B."/>
            <person name="Machado M."/>
            <person name="Brown A."/>
            <person name="McAllister G."/>
            <person name="Perry A."/>
            <person name="Halpin A.L."/>
            <person name="Vavikolanu K."/>
            <person name="Ott S."/>
            <person name="Zhao X."/>
            <person name="Tallon L.J."/>
            <person name="Sadzewicz L."/>
            <person name="Aluvathingal J."/>
            <person name="Nadendla S."/>
            <person name="Voskania-kordi A."/>
            <person name="Simonyan V."/>
            <person name="Patel J."/>
            <person name="Shawar R.M."/>
        </authorList>
    </citation>
    <scope>NUCLEOTIDE SEQUENCE [LARGE SCALE GENOMIC DNA]</scope>
    <source>
        <strain evidence="2 3">AR_0356</strain>
    </source>
</reference>
<gene>
    <name evidence="2" type="ORF">CSB93_4346</name>
</gene>
<evidence type="ECO:0000313" key="3">
    <source>
        <dbReference type="Proteomes" id="UP000238390"/>
    </source>
</evidence>
<dbReference type="AlphaFoldDB" id="A0A2R3J248"/>
<feature type="region of interest" description="Disordered" evidence="1">
    <location>
        <begin position="1"/>
        <end position="56"/>
    </location>
</feature>
<organism evidence="2 3">
    <name type="scientific">Pseudomonas paraeruginosa</name>
    <dbReference type="NCBI Taxonomy" id="2994495"/>
    <lineage>
        <taxon>Bacteria</taxon>
        <taxon>Pseudomonadati</taxon>
        <taxon>Pseudomonadota</taxon>
        <taxon>Gammaproteobacteria</taxon>
        <taxon>Pseudomonadales</taxon>
        <taxon>Pseudomonadaceae</taxon>
        <taxon>Pseudomonas</taxon>
    </lineage>
</organism>
<protein>
    <submittedName>
        <fullName evidence="2">Uncharacterized protein</fullName>
    </submittedName>
</protein>
<sequence>MTTKRETREPENPPLSPDSPAVGPERHKHDQASEAQPEFAPDDPDVAGHGEARRPA</sequence>
<evidence type="ECO:0000313" key="2">
    <source>
        <dbReference type="EMBL" id="AVK07937.1"/>
    </source>
</evidence>
<feature type="compositionally biased region" description="Basic and acidic residues" evidence="1">
    <location>
        <begin position="46"/>
        <end position="56"/>
    </location>
</feature>
<evidence type="ECO:0000256" key="1">
    <source>
        <dbReference type="SAM" id="MobiDB-lite"/>
    </source>
</evidence>
<proteinExistence type="predicted"/>
<dbReference type="Proteomes" id="UP000238390">
    <property type="component" value="Chromosome"/>
</dbReference>
<dbReference type="RefSeq" id="WP_043104447.1">
    <property type="nucleotide sequence ID" value="NZ_CP020560.1"/>
</dbReference>
<feature type="compositionally biased region" description="Basic and acidic residues" evidence="1">
    <location>
        <begin position="1"/>
        <end position="11"/>
    </location>
</feature>